<dbReference type="InterPro" id="IPR001926">
    <property type="entry name" value="TrpB-like_PALP"/>
</dbReference>
<dbReference type="CDD" id="cd01562">
    <property type="entry name" value="Thr-dehyd"/>
    <property type="match status" value="1"/>
</dbReference>
<dbReference type="SUPFAM" id="SSF53686">
    <property type="entry name" value="Tryptophan synthase beta subunit-like PLP-dependent enzymes"/>
    <property type="match status" value="1"/>
</dbReference>
<proteinExistence type="predicted"/>
<protein>
    <submittedName>
        <fullName evidence="5">Threonine/serine dehydratase</fullName>
    </submittedName>
</protein>
<keyword evidence="6" id="KW-1185">Reference proteome</keyword>
<evidence type="ECO:0000256" key="1">
    <source>
        <dbReference type="ARBA" id="ARBA00001933"/>
    </source>
</evidence>
<evidence type="ECO:0000313" key="6">
    <source>
        <dbReference type="Proteomes" id="UP001500604"/>
    </source>
</evidence>
<comment type="cofactor">
    <cofactor evidence="1">
        <name>pyridoxal 5'-phosphate</name>
        <dbReference type="ChEBI" id="CHEBI:597326"/>
    </cofactor>
</comment>
<dbReference type="NCBIfam" id="NF005292">
    <property type="entry name" value="PRK06815.1"/>
    <property type="match status" value="1"/>
</dbReference>
<evidence type="ECO:0000313" key="5">
    <source>
        <dbReference type="EMBL" id="GAA4651313.1"/>
    </source>
</evidence>
<dbReference type="PROSITE" id="PS00165">
    <property type="entry name" value="DEHYDRATASE_SER_THR"/>
    <property type="match status" value="1"/>
</dbReference>
<reference evidence="6" key="1">
    <citation type="journal article" date="2019" name="Int. J. Syst. Evol. Microbiol.">
        <title>The Global Catalogue of Microorganisms (GCM) 10K type strain sequencing project: providing services to taxonomists for standard genome sequencing and annotation.</title>
        <authorList>
            <consortium name="The Broad Institute Genomics Platform"/>
            <consortium name="The Broad Institute Genome Sequencing Center for Infectious Disease"/>
            <person name="Wu L."/>
            <person name="Ma J."/>
        </authorList>
    </citation>
    <scope>NUCLEOTIDE SEQUENCE [LARGE SCALE GENOMIC DNA]</scope>
    <source>
        <strain evidence="6">JCM 17805</strain>
    </source>
</reference>
<accession>A0ABP8V4Y6</accession>
<dbReference type="InterPro" id="IPR050147">
    <property type="entry name" value="Ser/Thr_Dehydratase"/>
</dbReference>
<sequence>MSVDRQAIVAKTQALPDAAFYADGRVVKTPLVYSEPLSALTGCKVYLKCENAQTTGSFKIRGAVSAMLRLAPEDRVKGVLTASSGNHGAATATAATALGIPVTIYVPESISPTKEQKILATGAKLVKVPGSSDQAEKVAARDAREQGLTYVSPYNHADVIAGQGTIGREILSDLPDVEAVFVSVGGGGLISGLGANILSVKPDVEIVGCWPSNAPAMLECLRAGKVIDVKEQDTLSDGTAGGVDDDAITLPLCQSTITETLTVSEDDIANAMRLVHNAHGYVIEGAAGVAVAGLLQAKAHYQGKTVVVVLCGQNITDAVFQRVINSGGEHHEHTH</sequence>
<comment type="caution">
    <text evidence="5">The sequence shown here is derived from an EMBL/GenBank/DDBJ whole genome shotgun (WGS) entry which is preliminary data.</text>
</comment>
<organism evidence="5 6">
    <name type="scientific">Kistimonas scapharcae</name>
    <dbReference type="NCBI Taxonomy" id="1036133"/>
    <lineage>
        <taxon>Bacteria</taxon>
        <taxon>Pseudomonadati</taxon>
        <taxon>Pseudomonadota</taxon>
        <taxon>Gammaproteobacteria</taxon>
        <taxon>Oceanospirillales</taxon>
        <taxon>Endozoicomonadaceae</taxon>
        <taxon>Kistimonas</taxon>
    </lineage>
</organism>
<dbReference type="Proteomes" id="UP001500604">
    <property type="component" value="Unassembled WGS sequence"/>
</dbReference>
<dbReference type="EMBL" id="BAABFL010000447">
    <property type="protein sequence ID" value="GAA4651313.1"/>
    <property type="molecule type" value="Genomic_DNA"/>
</dbReference>
<dbReference type="Gene3D" id="3.40.50.1100">
    <property type="match status" value="2"/>
</dbReference>
<keyword evidence="2" id="KW-0663">Pyridoxal phosphate</keyword>
<dbReference type="InterPro" id="IPR000634">
    <property type="entry name" value="Ser/Thr_deHydtase_PyrdxlP-BS"/>
</dbReference>
<keyword evidence="3" id="KW-0456">Lyase</keyword>
<dbReference type="PANTHER" id="PTHR48078:SF6">
    <property type="entry name" value="L-THREONINE DEHYDRATASE CATABOLIC TDCB"/>
    <property type="match status" value="1"/>
</dbReference>
<dbReference type="PANTHER" id="PTHR48078">
    <property type="entry name" value="THREONINE DEHYDRATASE, MITOCHONDRIAL-RELATED"/>
    <property type="match status" value="1"/>
</dbReference>
<evidence type="ECO:0000256" key="2">
    <source>
        <dbReference type="ARBA" id="ARBA00022898"/>
    </source>
</evidence>
<gene>
    <name evidence="5" type="ORF">GCM10023116_35970</name>
</gene>
<dbReference type="RefSeq" id="WP_345197671.1">
    <property type="nucleotide sequence ID" value="NZ_BAABFL010000447.1"/>
</dbReference>
<name>A0ABP8V4Y6_9GAMM</name>
<dbReference type="InterPro" id="IPR036052">
    <property type="entry name" value="TrpB-like_PALP_sf"/>
</dbReference>
<feature type="domain" description="Tryptophan synthase beta chain-like PALP" evidence="4">
    <location>
        <begin position="27"/>
        <end position="312"/>
    </location>
</feature>
<evidence type="ECO:0000259" key="4">
    <source>
        <dbReference type="Pfam" id="PF00291"/>
    </source>
</evidence>
<evidence type="ECO:0000256" key="3">
    <source>
        <dbReference type="ARBA" id="ARBA00023239"/>
    </source>
</evidence>
<dbReference type="Pfam" id="PF00291">
    <property type="entry name" value="PALP"/>
    <property type="match status" value="1"/>
</dbReference>